<organism evidence="2 3">
    <name type="scientific">Elizabethkingia argenteiflava</name>
    <dbReference type="NCBI Taxonomy" id="2681556"/>
    <lineage>
        <taxon>Bacteria</taxon>
        <taxon>Pseudomonadati</taxon>
        <taxon>Bacteroidota</taxon>
        <taxon>Flavobacteriia</taxon>
        <taxon>Flavobacteriales</taxon>
        <taxon>Weeksellaceae</taxon>
        <taxon>Elizabethkingia</taxon>
    </lineage>
</organism>
<dbReference type="EMBL" id="JAAABJ010000518">
    <property type="protein sequence ID" value="NAW51241.1"/>
    <property type="molecule type" value="Genomic_DNA"/>
</dbReference>
<keyword evidence="1" id="KW-0472">Membrane</keyword>
<feature type="transmembrane region" description="Helical" evidence="1">
    <location>
        <begin position="5"/>
        <end position="25"/>
    </location>
</feature>
<reference evidence="2 3" key="1">
    <citation type="submission" date="2019-11" db="EMBL/GenBank/DDBJ databases">
        <title>Characterization of Elizabethkingia argenteiflava sp. nov., isolated from inner surface of Soybean Pods.</title>
        <authorList>
            <person name="Mo S."/>
        </authorList>
    </citation>
    <scope>NUCLEOTIDE SEQUENCE [LARGE SCALE GENOMIC DNA]</scope>
    <source>
        <strain evidence="2 3">YB22</strain>
    </source>
</reference>
<gene>
    <name evidence="2" type="ORF">GNY06_07575</name>
</gene>
<dbReference type="Proteomes" id="UP000553459">
    <property type="component" value="Unassembled WGS sequence"/>
</dbReference>
<evidence type="ECO:0000256" key="1">
    <source>
        <dbReference type="SAM" id="Phobius"/>
    </source>
</evidence>
<keyword evidence="1" id="KW-0812">Transmembrane</keyword>
<name>A0A845PW88_9FLAO</name>
<comment type="caution">
    <text evidence="2">The sequence shown here is derived from an EMBL/GenBank/DDBJ whole genome shotgun (WGS) entry which is preliminary data.</text>
</comment>
<feature type="transmembrane region" description="Helical" evidence="1">
    <location>
        <begin position="60"/>
        <end position="79"/>
    </location>
</feature>
<accession>A0A845PW88</accession>
<feature type="transmembrane region" description="Helical" evidence="1">
    <location>
        <begin position="31"/>
        <end position="48"/>
    </location>
</feature>
<dbReference type="RefSeq" id="WP_166519523.1">
    <property type="nucleotide sequence ID" value="NZ_JAAABJ010000518.1"/>
</dbReference>
<keyword evidence="1" id="KW-1133">Transmembrane helix</keyword>
<proteinExistence type="predicted"/>
<protein>
    <submittedName>
        <fullName evidence="2">Uncharacterized protein</fullName>
    </submittedName>
</protein>
<evidence type="ECO:0000313" key="3">
    <source>
        <dbReference type="Proteomes" id="UP000553459"/>
    </source>
</evidence>
<dbReference type="AlphaFoldDB" id="A0A845PW88"/>
<evidence type="ECO:0000313" key="2">
    <source>
        <dbReference type="EMBL" id="NAW51241.1"/>
    </source>
</evidence>
<sequence>MKKAFLFMLCGTIASFLFHHFLSGFGGEALNLYYAFAFGLGWGMAYFLDRIDFSLSKKLTFSFLGLMVLIILGIVFFNIEIAVPSVIRFSTVFVAYYLLASFKSSKSLRR</sequence>
<keyword evidence="3" id="KW-1185">Reference proteome</keyword>